<reference evidence="1" key="1">
    <citation type="submission" date="2022-10" db="EMBL/GenBank/DDBJ databases">
        <title>Culturing micro-colonial fungi from biological soil crusts in the Mojave desert and describing Neophaeococcomyces mojavensis, and introducing the new genera and species Taxawa tesnikishii.</title>
        <authorList>
            <person name="Kurbessoian T."/>
            <person name="Stajich J.E."/>
        </authorList>
    </citation>
    <scope>NUCLEOTIDE SEQUENCE</scope>
    <source>
        <strain evidence="1">JES_112</strain>
    </source>
</reference>
<protein>
    <submittedName>
        <fullName evidence="1">Uncharacterized protein</fullName>
    </submittedName>
</protein>
<accession>A0ACC3AHB2</accession>
<name>A0ACC3AHB2_9EURO</name>
<dbReference type="Proteomes" id="UP001172386">
    <property type="component" value="Unassembled WGS sequence"/>
</dbReference>
<comment type="caution">
    <text evidence="1">The sequence shown here is derived from an EMBL/GenBank/DDBJ whole genome shotgun (WGS) entry which is preliminary data.</text>
</comment>
<keyword evidence="2" id="KW-1185">Reference proteome</keyword>
<gene>
    <name evidence="1" type="ORF">H2198_001259</name>
</gene>
<evidence type="ECO:0000313" key="1">
    <source>
        <dbReference type="EMBL" id="KAJ9662587.1"/>
    </source>
</evidence>
<proteinExistence type="predicted"/>
<evidence type="ECO:0000313" key="2">
    <source>
        <dbReference type="Proteomes" id="UP001172386"/>
    </source>
</evidence>
<sequence length="291" mass="32772">MTNVNEGRSKVTSINLSLQAFLLTSSKQALRATLEATAEVSGEDLLTWFSEALTSQRSAEARRRTTGTQPKQSRRQSRRRGSHGSQGPIDDDGTGMDNASTLRKLHGLAVWLRNSSIHADLWDDPVGLRLGIDNVTRWSSWFLVISRALKRKPRVVQFMTDHEVDLGDNRLTAQDWDFLVKAEGLLQPFAQGTLYAEGKSSISQSLYLMDALLSHYEKAKMQYSQPDQYNAQMLRSIEMGWFALDKYYSKTDEAPVYAAALLLDPRKRAAYIQKNWPSSWHESAVTAANTI</sequence>
<organism evidence="1 2">
    <name type="scientific">Neophaeococcomyces mojaviensis</name>
    <dbReference type="NCBI Taxonomy" id="3383035"/>
    <lineage>
        <taxon>Eukaryota</taxon>
        <taxon>Fungi</taxon>
        <taxon>Dikarya</taxon>
        <taxon>Ascomycota</taxon>
        <taxon>Pezizomycotina</taxon>
        <taxon>Eurotiomycetes</taxon>
        <taxon>Chaetothyriomycetidae</taxon>
        <taxon>Chaetothyriales</taxon>
        <taxon>Chaetothyriales incertae sedis</taxon>
        <taxon>Neophaeococcomyces</taxon>
    </lineage>
</organism>
<dbReference type="EMBL" id="JAPDRQ010000014">
    <property type="protein sequence ID" value="KAJ9662587.1"/>
    <property type="molecule type" value="Genomic_DNA"/>
</dbReference>